<keyword evidence="4 6" id="KW-1133">Transmembrane helix</keyword>
<dbReference type="Pfam" id="PF00324">
    <property type="entry name" value="AA_permease"/>
    <property type="match status" value="1"/>
</dbReference>
<feature type="transmembrane region" description="Helical" evidence="6">
    <location>
        <begin position="139"/>
        <end position="160"/>
    </location>
</feature>
<feature type="transmembrane region" description="Helical" evidence="6">
    <location>
        <begin position="166"/>
        <end position="187"/>
    </location>
</feature>
<dbReference type="InterPro" id="IPR050524">
    <property type="entry name" value="APC_YAT"/>
</dbReference>
<evidence type="ECO:0000256" key="2">
    <source>
        <dbReference type="ARBA" id="ARBA00006983"/>
    </source>
</evidence>
<comment type="subcellular location">
    <subcellularLocation>
        <location evidence="1">Membrane</location>
        <topology evidence="1">Multi-pass membrane protein</topology>
    </subcellularLocation>
</comment>
<keyword evidence="9" id="KW-1185">Reference proteome</keyword>
<dbReference type="PANTHER" id="PTHR43341">
    <property type="entry name" value="AMINO ACID PERMEASE"/>
    <property type="match status" value="1"/>
</dbReference>
<dbReference type="InterPro" id="IPR004841">
    <property type="entry name" value="AA-permease/SLC12A_dom"/>
</dbReference>
<evidence type="ECO:0000313" key="9">
    <source>
        <dbReference type="Proteomes" id="UP001497600"/>
    </source>
</evidence>
<comment type="similarity">
    <text evidence="2">Belongs to the amino acid-polyamine-organocation (APC) superfamily. YAT (TC 2.A.3.10) family.</text>
</comment>
<keyword evidence="5 6" id="KW-0472">Membrane</keyword>
<dbReference type="EMBL" id="OZ004259">
    <property type="protein sequence ID" value="CAK7917826.1"/>
    <property type="molecule type" value="Genomic_DNA"/>
</dbReference>
<evidence type="ECO:0000256" key="3">
    <source>
        <dbReference type="ARBA" id="ARBA00022692"/>
    </source>
</evidence>
<gene>
    <name evidence="8" type="primary">CAN2</name>
    <name evidence="8" type="ORF">CAAN4_G10396</name>
</gene>
<feature type="transmembrane region" description="Helical" evidence="6">
    <location>
        <begin position="371"/>
        <end position="389"/>
    </location>
</feature>
<feature type="transmembrane region" description="Helical" evidence="6">
    <location>
        <begin position="395"/>
        <end position="421"/>
    </location>
</feature>
<evidence type="ECO:0000256" key="4">
    <source>
        <dbReference type="ARBA" id="ARBA00022989"/>
    </source>
</evidence>
<protein>
    <submittedName>
        <fullName evidence="8">Probable lysine/arginine permease Can2p</fullName>
    </submittedName>
</protein>
<dbReference type="PIRSF" id="PIRSF006060">
    <property type="entry name" value="AA_transporter"/>
    <property type="match status" value="1"/>
</dbReference>
<evidence type="ECO:0000256" key="5">
    <source>
        <dbReference type="ARBA" id="ARBA00023136"/>
    </source>
</evidence>
<evidence type="ECO:0000259" key="7">
    <source>
        <dbReference type="Pfam" id="PF00324"/>
    </source>
</evidence>
<sequence length="518" mass="57572">MIDEESIETPGLEVVSMSHTPAISRSLNARHITMIAIGGTVGTGLFIGVAQTLRTGPVTALVAYFFISTICYSVVQSFGEMVVHLPVNGSLCQFNNRFLSPNFGSSIGLLYWFSWSMTFALELSIVAQLLTYWQPKIDIGWWIMVVWTLLTIVNLLPIRFYGEIEFGVSVLKVAAIIMWSCYATYLVSHESIGFKYWENPGMWGDGIIYSDSNLPLARSLAWLSSLVNAAFTFQSIESIAITSGDTENPSKNIPRAIKTLFFRIIVFYIVTLFLLGLLIPYNDQHLVQHPTGGDSDSYINSSPFVVALSLHSNIPNITNIFNLVITVTIISAANSNIYLGSRCLLALAETNVLPSAIANQIEKTSRFGGPYVAVLVTSIFGVLAFSVKFNSGTVVFQWFLNICASAGLIMWACICASHIRFMSAISLDQTFTRDMLVFKGAYMPYAAWYALGCICVILILNGFQVFFNFCWQDFLASYLSLIIFAVLWGWFQYYNGGPLLIPLDQIDLWTGSDKIHLE</sequence>
<dbReference type="Proteomes" id="UP001497600">
    <property type="component" value="Chromosome G"/>
</dbReference>
<feature type="domain" description="Amino acid permease/ SLC12A" evidence="7">
    <location>
        <begin position="31"/>
        <end position="494"/>
    </location>
</feature>
<reference evidence="8 9" key="1">
    <citation type="submission" date="2024-01" db="EMBL/GenBank/DDBJ databases">
        <authorList>
            <consortium name="Genoscope - CEA"/>
            <person name="William W."/>
        </authorList>
    </citation>
    <scope>NUCLEOTIDE SEQUENCE [LARGE SCALE GENOMIC DNA]</scope>
    <source>
        <strain evidence="8 9">29B2s-10</strain>
    </source>
</reference>
<dbReference type="PANTHER" id="PTHR43341:SF4">
    <property type="entry name" value="ARGININE PERMEASE CAN1-RELATED"/>
    <property type="match status" value="1"/>
</dbReference>
<feature type="transmembrane region" description="Helical" evidence="6">
    <location>
        <begin position="109"/>
        <end position="132"/>
    </location>
</feature>
<feature type="transmembrane region" description="Helical" evidence="6">
    <location>
        <begin position="57"/>
        <end position="75"/>
    </location>
</feature>
<dbReference type="Gene3D" id="1.20.1740.10">
    <property type="entry name" value="Amino acid/polyamine transporter I"/>
    <property type="match status" value="1"/>
</dbReference>
<organism evidence="8 9">
    <name type="scientific">[Candida] anglica</name>
    <dbReference type="NCBI Taxonomy" id="148631"/>
    <lineage>
        <taxon>Eukaryota</taxon>
        <taxon>Fungi</taxon>
        <taxon>Dikarya</taxon>
        <taxon>Ascomycota</taxon>
        <taxon>Saccharomycotina</taxon>
        <taxon>Pichiomycetes</taxon>
        <taxon>Debaryomycetaceae</taxon>
        <taxon>Kurtzmaniella</taxon>
    </lineage>
</organism>
<evidence type="ECO:0000313" key="8">
    <source>
        <dbReference type="EMBL" id="CAK7917826.1"/>
    </source>
</evidence>
<accession>A0ABP0EHR7</accession>
<keyword evidence="3 6" id="KW-0812">Transmembrane</keyword>
<feature type="transmembrane region" description="Helical" evidence="6">
    <location>
        <begin position="442"/>
        <end position="463"/>
    </location>
</feature>
<feature type="transmembrane region" description="Helical" evidence="6">
    <location>
        <begin position="475"/>
        <end position="494"/>
    </location>
</feature>
<name>A0ABP0EHR7_9ASCO</name>
<feature type="transmembrane region" description="Helical" evidence="6">
    <location>
        <begin position="31"/>
        <end position="50"/>
    </location>
</feature>
<proteinExistence type="inferred from homology"/>
<evidence type="ECO:0000256" key="6">
    <source>
        <dbReference type="SAM" id="Phobius"/>
    </source>
</evidence>
<evidence type="ECO:0000256" key="1">
    <source>
        <dbReference type="ARBA" id="ARBA00004141"/>
    </source>
</evidence>
<feature type="transmembrane region" description="Helical" evidence="6">
    <location>
        <begin position="260"/>
        <end position="281"/>
    </location>
</feature>